<evidence type="ECO:0000256" key="1">
    <source>
        <dbReference type="SAM" id="Phobius"/>
    </source>
</evidence>
<dbReference type="EMBL" id="FN555004">
    <property type="protein sequence ID" value="CBG40678.1"/>
    <property type="molecule type" value="Genomic_DNA"/>
</dbReference>
<dbReference type="STRING" id="679897.HMU14250"/>
<keyword evidence="1" id="KW-0812">Transmembrane</keyword>
<protein>
    <recommendedName>
        <fullName evidence="4">Prepilin-type N-terminal cleavage/methylation domain-containing protein</fullName>
    </recommendedName>
</protein>
<evidence type="ECO:0008006" key="4">
    <source>
        <dbReference type="Google" id="ProtNLM"/>
    </source>
</evidence>
<name>D3UJK2_HELM1</name>
<dbReference type="HOGENOM" id="CLU_1684139_0_0_7"/>
<accession>D3UJK2</accession>
<keyword evidence="1" id="KW-1133">Transmembrane helix</keyword>
<gene>
    <name evidence="2" type="ordered locus">HMU14250</name>
</gene>
<evidence type="ECO:0000313" key="3">
    <source>
        <dbReference type="Proteomes" id="UP000001522"/>
    </source>
</evidence>
<dbReference type="NCBIfam" id="TIGR02532">
    <property type="entry name" value="IV_pilin_GFxxxE"/>
    <property type="match status" value="1"/>
</dbReference>
<dbReference type="AlphaFoldDB" id="D3UJK2"/>
<dbReference type="KEGG" id="hms:HMU14250"/>
<dbReference type="InterPro" id="IPR045584">
    <property type="entry name" value="Pilin-like"/>
</dbReference>
<keyword evidence="1" id="KW-0472">Membrane</keyword>
<reference evidence="2 3" key="1">
    <citation type="journal article" date="2010" name="BMC Genomics">
        <title>Comparative genomics and proteomics of Helicobacter mustelae, an ulcerogenic and carcinogenic gastric pathogen.</title>
        <authorList>
            <person name="O'Toole P.W."/>
            <person name="Snelling W.J."/>
            <person name="Canchaya C."/>
            <person name="Forde B.M."/>
            <person name="Hardie K.R."/>
            <person name="Josenhans C."/>
            <person name="Graham R.L.J."/>
            <person name="McMullan G."/>
            <person name="Parkhill J."/>
            <person name="Belda E."/>
            <person name="Bentley S.D."/>
        </authorList>
    </citation>
    <scope>NUCLEOTIDE SEQUENCE [LARGE SCALE GENOMIC DNA]</scope>
    <source>
        <strain evidence="3">ATCC 43772 / LMG 18044 / NCTC 12198 / 12198</strain>
    </source>
</reference>
<feature type="transmembrane region" description="Helical" evidence="1">
    <location>
        <begin position="6"/>
        <end position="24"/>
    </location>
</feature>
<dbReference type="InterPro" id="IPR012902">
    <property type="entry name" value="N_methyl_site"/>
</dbReference>
<keyword evidence="3" id="KW-1185">Reference proteome</keyword>
<dbReference type="Proteomes" id="UP000001522">
    <property type="component" value="Chromosome"/>
</dbReference>
<proteinExistence type="predicted"/>
<dbReference type="eggNOG" id="COG2165">
    <property type="taxonomic scope" value="Bacteria"/>
</dbReference>
<evidence type="ECO:0000313" key="2">
    <source>
        <dbReference type="EMBL" id="CBG40678.1"/>
    </source>
</evidence>
<dbReference type="Gene3D" id="3.30.700.10">
    <property type="entry name" value="Glycoprotein, Type 4 Pilin"/>
    <property type="match status" value="1"/>
</dbReference>
<dbReference type="SUPFAM" id="SSF54523">
    <property type="entry name" value="Pili subunits"/>
    <property type="match status" value="1"/>
</dbReference>
<sequence>MGGFSMIELVFVIVILGVLASIAIPRLSLTRSDAQYTAVLADIQSALNSIQQKFITQDLDPNALNGAFIMQAAGLSYARWIPDGAGVRLAKNNAVDAQNNCVFLRFENMHLKLIVDRSVASPLCQKLSKQYPSPVDIPLESSAIKF</sequence>
<organism evidence="2 3">
    <name type="scientific">Helicobacter mustelae (strain ATCC 43772 / CCUG 25715 / CIP 103759 / LMG 18044 / NCTC 12198 / R85-136P)</name>
    <name type="common">Campylobacter mustelae</name>
    <dbReference type="NCBI Taxonomy" id="679897"/>
    <lineage>
        <taxon>Bacteria</taxon>
        <taxon>Pseudomonadati</taxon>
        <taxon>Campylobacterota</taxon>
        <taxon>Epsilonproteobacteria</taxon>
        <taxon>Campylobacterales</taxon>
        <taxon>Helicobacteraceae</taxon>
        <taxon>Helicobacter</taxon>
    </lineage>
</organism>